<proteinExistence type="predicted"/>
<sequence>MAKPTWYDRGHADALDGQVSDPPYERGNRHHDSYVEGYEDGQRQLDSEADYDRANSRPRKL</sequence>
<comment type="caution">
    <text evidence="2">The sequence shown here is derived from an EMBL/GenBank/DDBJ whole genome shotgun (WGS) entry which is preliminary data.</text>
</comment>
<gene>
    <name evidence="2" type="ORF">M9978_08275</name>
</gene>
<name>A0A9X2KP97_9SPHN</name>
<feature type="region of interest" description="Disordered" evidence="1">
    <location>
        <begin position="1"/>
        <end position="61"/>
    </location>
</feature>
<dbReference type="AlphaFoldDB" id="A0A9X2KP97"/>
<protein>
    <submittedName>
        <fullName evidence="2">Uncharacterized protein</fullName>
    </submittedName>
</protein>
<evidence type="ECO:0000313" key="3">
    <source>
        <dbReference type="Proteomes" id="UP001139451"/>
    </source>
</evidence>
<organism evidence="2 3">
    <name type="scientific">Sphingomonas tagetis</name>
    <dbReference type="NCBI Taxonomy" id="2949092"/>
    <lineage>
        <taxon>Bacteria</taxon>
        <taxon>Pseudomonadati</taxon>
        <taxon>Pseudomonadota</taxon>
        <taxon>Alphaproteobacteria</taxon>
        <taxon>Sphingomonadales</taxon>
        <taxon>Sphingomonadaceae</taxon>
        <taxon>Sphingomonas</taxon>
    </lineage>
</organism>
<evidence type="ECO:0000313" key="2">
    <source>
        <dbReference type="EMBL" id="MCP3730423.1"/>
    </source>
</evidence>
<dbReference type="Proteomes" id="UP001139451">
    <property type="component" value="Unassembled WGS sequence"/>
</dbReference>
<dbReference type="RefSeq" id="WP_254292555.1">
    <property type="nucleotide sequence ID" value="NZ_JAMLDX010000005.1"/>
</dbReference>
<evidence type="ECO:0000256" key="1">
    <source>
        <dbReference type="SAM" id="MobiDB-lite"/>
    </source>
</evidence>
<dbReference type="EMBL" id="JAMLDX010000005">
    <property type="protein sequence ID" value="MCP3730423.1"/>
    <property type="molecule type" value="Genomic_DNA"/>
</dbReference>
<feature type="compositionally biased region" description="Basic and acidic residues" evidence="1">
    <location>
        <begin position="1"/>
        <end position="14"/>
    </location>
</feature>
<reference evidence="2" key="1">
    <citation type="submission" date="2022-05" db="EMBL/GenBank/DDBJ databases">
        <title>Sphingomonas sp. strain MG17 Genome sequencing and assembly.</title>
        <authorList>
            <person name="Kim I."/>
        </authorList>
    </citation>
    <scope>NUCLEOTIDE SEQUENCE</scope>
    <source>
        <strain evidence="2">MG17</strain>
    </source>
</reference>
<accession>A0A9X2KP97</accession>
<feature type="compositionally biased region" description="Basic and acidic residues" evidence="1">
    <location>
        <begin position="23"/>
        <end position="55"/>
    </location>
</feature>
<keyword evidence="3" id="KW-1185">Reference proteome</keyword>